<dbReference type="PROSITE" id="PS00973">
    <property type="entry name" value="USP_2"/>
    <property type="match status" value="1"/>
</dbReference>
<name>A0A3M7HLB8_HORWE</name>
<dbReference type="AlphaFoldDB" id="A0A3M7HLB8"/>
<keyword evidence="1" id="KW-0378">Hydrolase</keyword>
<dbReference type="GO" id="GO:0005634">
    <property type="term" value="C:nucleus"/>
    <property type="evidence" value="ECO:0007669"/>
    <property type="project" value="TreeGrafter"/>
</dbReference>
<proteinExistence type="inferred from homology"/>
<dbReference type="SUPFAM" id="SSF54001">
    <property type="entry name" value="Cysteine proteinases"/>
    <property type="match status" value="1"/>
</dbReference>
<gene>
    <name evidence="4" type="ORF">D0860_02268</name>
</gene>
<feature type="region of interest" description="Disordered" evidence="2">
    <location>
        <begin position="28"/>
        <end position="49"/>
    </location>
</feature>
<feature type="domain" description="USP" evidence="3">
    <location>
        <begin position="198"/>
        <end position="572"/>
    </location>
</feature>
<dbReference type="Gene3D" id="3.90.70.10">
    <property type="entry name" value="Cysteine proteinases"/>
    <property type="match status" value="1"/>
</dbReference>
<dbReference type="InterPro" id="IPR001394">
    <property type="entry name" value="Peptidase_C19_UCH"/>
</dbReference>
<accession>A0A3M7HLB8</accession>
<dbReference type="EMBL" id="QWIS01000030">
    <property type="protein sequence ID" value="RMZ14044.1"/>
    <property type="molecule type" value="Genomic_DNA"/>
</dbReference>
<feature type="compositionally biased region" description="Polar residues" evidence="2">
    <location>
        <begin position="472"/>
        <end position="482"/>
    </location>
</feature>
<dbReference type="InterPro" id="IPR028889">
    <property type="entry name" value="USP"/>
</dbReference>
<protein>
    <recommendedName>
        <fullName evidence="1">Ubiquitin carboxyl-terminal hydrolase</fullName>
        <ecNumber evidence="1">3.4.19.12</ecNumber>
    </recommendedName>
</protein>
<feature type="compositionally biased region" description="Acidic residues" evidence="2">
    <location>
        <begin position="490"/>
        <end position="499"/>
    </location>
</feature>
<dbReference type="VEuPathDB" id="FungiDB:BTJ68_14947"/>
<comment type="similarity">
    <text evidence="1">Belongs to the peptidase C19 family.</text>
</comment>
<dbReference type="PANTHER" id="PTHR24006:SF937">
    <property type="entry name" value="UBIQUITIN CARBOXYL-TERMINAL HYDROLASE"/>
    <property type="match status" value="1"/>
</dbReference>
<dbReference type="SUPFAM" id="SSF57850">
    <property type="entry name" value="RING/U-box"/>
    <property type="match status" value="1"/>
</dbReference>
<reference evidence="4 5" key="1">
    <citation type="journal article" date="2018" name="BMC Genomics">
        <title>Genomic evidence for intraspecific hybridization in a clonal and extremely halotolerant yeast.</title>
        <authorList>
            <person name="Gostincar C."/>
            <person name="Stajich J.E."/>
            <person name="Zupancic J."/>
            <person name="Zalar P."/>
            <person name="Gunde-Cimerman N."/>
        </authorList>
    </citation>
    <scope>NUCLEOTIDE SEQUENCE [LARGE SCALE GENOMIC DNA]</scope>
    <source>
        <strain evidence="4 5">EXF-562</strain>
    </source>
</reference>
<dbReference type="Gene3D" id="3.30.40.10">
    <property type="entry name" value="Zinc/RING finger domain, C3HC4 (zinc finger)"/>
    <property type="match status" value="1"/>
</dbReference>
<dbReference type="GO" id="GO:0016579">
    <property type="term" value="P:protein deubiquitination"/>
    <property type="evidence" value="ECO:0007669"/>
    <property type="project" value="InterPro"/>
</dbReference>
<dbReference type="PROSITE" id="PS50235">
    <property type="entry name" value="USP_3"/>
    <property type="match status" value="1"/>
</dbReference>
<feature type="region of interest" description="Disordered" evidence="2">
    <location>
        <begin position="457"/>
        <end position="511"/>
    </location>
</feature>
<comment type="caution">
    <text evidence="4">The sequence shown here is derived from an EMBL/GenBank/DDBJ whole genome shotgun (WGS) entry which is preliminary data.</text>
</comment>
<evidence type="ECO:0000313" key="5">
    <source>
        <dbReference type="Proteomes" id="UP000280598"/>
    </source>
</evidence>
<evidence type="ECO:0000313" key="4">
    <source>
        <dbReference type="EMBL" id="RMZ14044.1"/>
    </source>
</evidence>
<dbReference type="GO" id="GO:0005829">
    <property type="term" value="C:cytosol"/>
    <property type="evidence" value="ECO:0007669"/>
    <property type="project" value="TreeGrafter"/>
</dbReference>
<evidence type="ECO:0000256" key="2">
    <source>
        <dbReference type="SAM" id="MobiDB-lite"/>
    </source>
</evidence>
<dbReference type="InterPro" id="IPR050164">
    <property type="entry name" value="Peptidase_C19"/>
</dbReference>
<dbReference type="Pfam" id="PF00443">
    <property type="entry name" value="UCH"/>
    <property type="match status" value="1"/>
</dbReference>
<dbReference type="InterPro" id="IPR013083">
    <property type="entry name" value="Znf_RING/FYVE/PHD"/>
</dbReference>
<dbReference type="PROSITE" id="PS00972">
    <property type="entry name" value="USP_1"/>
    <property type="match status" value="1"/>
</dbReference>
<keyword evidence="1" id="KW-0788">Thiol protease</keyword>
<evidence type="ECO:0000256" key="1">
    <source>
        <dbReference type="RuleBase" id="RU366025"/>
    </source>
</evidence>
<dbReference type="PANTHER" id="PTHR24006">
    <property type="entry name" value="UBIQUITIN CARBOXYL-TERMINAL HYDROLASE"/>
    <property type="match status" value="1"/>
</dbReference>
<feature type="compositionally biased region" description="Polar residues" evidence="2">
    <location>
        <begin position="500"/>
        <end position="510"/>
    </location>
</feature>
<keyword evidence="1" id="KW-0645">Protease</keyword>
<dbReference type="InterPro" id="IPR018200">
    <property type="entry name" value="USP_CS"/>
</dbReference>
<dbReference type="Proteomes" id="UP000280598">
    <property type="component" value="Unassembled WGS sequence"/>
</dbReference>
<dbReference type="InterPro" id="IPR038765">
    <property type="entry name" value="Papain-like_cys_pep_sf"/>
</dbReference>
<dbReference type="EC" id="3.4.19.12" evidence="1"/>
<keyword evidence="1" id="KW-0833">Ubl conjugation pathway</keyword>
<dbReference type="GO" id="GO:0006508">
    <property type="term" value="P:proteolysis"/>
    <property type="evidence" value="ECO:0007669"/>
    <property type="project" value="UniProtKB-KW"/>
</dbReference>
<evidence type="ECO:0000259" key="3">
    <source>
        <dbReference type="PROSITE" id="PS50235"/>
    </source>
</evidence>
<organism evidence="4 5">
    <name type="scientific">Hortaea werneckii</name>
    <name type="common">Black yeast</name>
    <name type="synonym">Cladosporium werneckii</name>
    <dbReference type="NCBI Taxonomy" id="91943"/>
    <lineage>
        <taxon>Eukaryota</taxon>
        <taxon>Fungi</taxon>
        <taxon>Dikarya</taxon>
        <taxon>Ascomycota</taxon>
        <taxon>Pezizomycotina</taxon>
        <taxon>Dothideomycetes</taxon>
        <taxon>Dothideomycetidae</taxon>
        <taxon>Mycosphaerellales</taxon>
        <taxon>Teratosphaeriaceae</taxon>
        <taxon>Hortaea</taxon>
    </lineage>
</organism>
<comment type="catalytic activity">
    <reaction evidence="1">
        <text>Thiol-dependent hydrolysis of ester, thioester, amide, peptide and isopeptide bonds formed by the C-terminal Gly of ubiquitin (a 76-residue protein attached to proteins as an intracellular targeting signal).</text>
        <dbReference type="EC" id="3.4.19.12"/>
    </reaction>
</comment>
<sequence length="576" mass="63963">MNVTAYSALALASRNPIQRISTAAMSTTTLAPTPASESPKLVKKASDTKTPTTLVQTTFGCSHVKALLQAARDRATENYSRVIRCIQSPSSQNLSTRTHKTTNASETTGQATYLCLQCSNVSNTRERHRKDHPFSIESHAGFVYCHDCKDFVYDPTFEEIRTHNLTSRKRKHAALQGEDRKLVSGNTGSTPCAATGLRGLYNMGQTCFMSVILQSLIHNPLIRSWYLTEGHKKEDCEHEACTSCALDDIFTDFYGQEKHEGYGAVHMLQGCWKGGGGLAGYSQQDAHEFLGFLVNSLHNASFEEDDEEGRKKHSKGCDCIVHQTFGGMMRSTVTCTNCKNTTGTSDPFMDVSLDVRQTAVSVKKKKNPLTNTTTTVKESVPMDLTEALDRFTAAEILSAEEYKCRKCDSGQEARKRLRLERLPPVMPVHLKRFSHSRTLKESTKVDTRVRFPLTLDLGPYTTTTKKPKKGTQQSNGGNNKPPTNGREASNDDNNEDVDTADSSSPQQTHPITEPLYELSSVIVHKGKIDNGHYISFARQGGGWFRFDDSMVVQVSESEVLGAEAYMLFYIAREFEI</sequence>
<dbReference type="GO" id="GO:0004843">
    <property type="term" value="F:cysteine-type deubiquitinase activity"/>
    <property type="evidence" value="ECO:0007669"/>
    <property type="project" value="UniProtKB-UniRule"/>
</dbReference>